<dbReference type="EMBL" id="CP009621">
    <property type="protein sequence ID" value="AKD04362.1"/>
    <property type="molecule type" value="Genomic_DNA"/>
</dbReference>
<sequence length="59" mass="6971">MLLKEAACCKISPEKNLRAKKEDEVQARHRNNNNTELVKFYQEQVVDVKKPINIYFMGF</sequence>
<proteinExistence type="predicted"/>
<name>A0A0E3UXL2_9BACT</name>
<accession>A0A0E3UXL2</accession>
<dbReference type="KEGG" id="pko:PKOR_16305"/>
<evidence type="ECO:0000313" key="1">
    <source>
        <dbReference type="EMBL" id="AKD04362.1"/>
    </source>
</evidence>
<gene>
    <name evidence="1" type="ORF">PKOR_16305</name>
</gene>
<dbReference type="Proteomes" id="UP000033109">
    <property type="component" value="Chromosome"/>
</dbReference>
<keyword evidence="2" id="KW-1185">Reference proteome</keyword>
<protein>
    <submittedName>
        <fullName evidence="1">Uncharacterized protein</fullName>
    </submittedName>
</protein>
<dbReference type="HOGENOM" id="CLU_2956666_0_0_10"/>
<dbReference type="AlphaFoldDB" id="A0A0E3UXL2"/>
<dbReference type="PATRIC" id="fig|400092.3.peg.3575"/>
<evidence type="ECO:0000313" key="2">
    <source>
        <dbReference type="Proteomes" id="UP000033109"/>
    </source>
</evidence>
<reference evidence="1 2" key="1">
    <citation type="journal article" date="2015" name="Sci. Rep.">
        <title>Unraveling adaptation of Pontibacter korlensis to radiation and infertility in desert through complete genome and comparative transcriptomic analysis.</title>
        <authorList>
            <person name="Dai J."/>
            <person name="Dai W."/>
            <person name="Qiu C."/>
            <person name="Yang Z."/>
            <person name="Zhang Y."/>
            <person name="Zhou M."/>
            <person name="Zhang L."/>
            <person name="Fang C."/>
            <person name="Gao Q."/>
            <person name="Yang Q."/>
            <person name="Li X."/>
            <person name="Wang Z."/>
            <person name="Wang Z."/>
            <person name="Jia Z."/>
            <person name="Chen X."/>
        </authorList>
    </citation>
    <scope>NUCLEOTIDE SEQUENCE [LARGE SCALE GENOMIC DNA]</scope>
    <source>
        <strain evidence="1 2">X14-1T</strain>
    </source>
</reference>
<organism evidence="1 2">
    <name type="scientific">Pontibacter korlensis</name>
    <dbReference type="NCBI Taxonomy" id="400092"/>
    <lineage>
        <taxon>Bacteria</taxon>
        <taxon>Pseudomonadati</taxon>
        <taxon>Bacteroidota</taxon>
        <taxon>Cytophagia</taxon>
        <taxon>Cytophagales</taxon>
        <taxon>Hymenobacteraceae</taxon>
        <taxon>Pontibacter</taxon>
    </lineage>
</organism>